<accession>A0A3C1KQC5</accession>
<dbReference type="EMBL" id="DMND01000181">
    <property type="protein sequence ID" value="HAN28688.1"/>
    <property type="molecule type" value="Genomic_DNA"/>
</dbReference>
<feature type="non-terminal residue" evidence="1">
    <location>
        <position position="1"/>
    </location>
</feature>
<reference evidence="1 2" key="1">
    <citation type="journal article" date="2018" name="Nat. Biotechnol.">
        <title>A standardized bacterial taxonomy based on genome phylogeny substantially revises the tree of life.</title>
        <authorList>
            <person name="Parks D.H."/>
            <person name="Chuvochina M."/>
            <person name="Waite D.W."/>
            <person name="Rinke C."/>
            <person name="Skarshewski A."/>
            <person name="Chaumeil P.A."/>
            <person name="Hugenholtz P."/>
        </authorList>
    </citation>
    <scope>NUCLEOTIDE SEQUENCE [LARGE SCALE GENOMIC DNA]</scope>
    <source>
        <strain evidence="1">UBA9158</strain>
    </source>
</reference>
<dbReference type="Proteomes" id="UP000259273">
    <property type="component" value="Unassembled WGS sequence"/>
</dbReference>
<evidence type="ECO:0000313" key="2">
    <source>
        <dbReference type="Proteomes" id="UP000259273"/>
    </source>
</evidence>
<protein>
    <submittedName>
        <fullName evidence="1">Uncharacterized protein</fullName>
    </submittedName>
</protein>
<proteinExistence type="predicted"/>
<evidence type="ECO:0000313" key="1">
    <source>
        <dbReference type="EMBL" id="HAN28688.1"/>
    </source>
</evidence>
<dbReference type="STRING" id="1121937.GCA_000423125_02840"/>
<organism evidence="1 2">
    <name type="scientific">Haliea salexigens</name>
    <dbReference type="NCBI Taxonomy" id="287487"/>
    <lineage>
        <taxon>Bacteria</taxon>
        <taxon>Pseudomonadati</taxon>
        <taxon>Pseudomonadota</taxon>
        <taxon>Gammaproteobacteria</taxon>
        <taxon>Cellvibrionales</taxon>
        <taxon>Halieaceae</taxon>
        <taxon>Haliea</taxon>
    </lineage>
</organism>
<name>A0A3C1KQC5_9GAMM</name>
<dbReference type="AlphaFoldDB" id="A0A3C1KQC5"/>
<sequence>SFTRRYVMLLVVLLAVALIAWLANRDGRVAELNGLLAADDELAAYPFQFSVREINNGVAFVTSPRSAQVPVMQFLHTAFPALRDKDVQHPEMMAAQDRLVAVQSHAAALVQAHPEVNAVRWVLDERWFAERGVTLPP</sequence>
<gene>
    <name evidence="1" type="ORF">DCP75_13375</name>
</gene>
<comment type="caution">
    <text evidence="1">The sequence shown here is derived from an EMBL/GenBank/DDBJ whole genome shotgun (WGS) entry which is preliminary data.</text>
</comment>